<dbReference type="EMBL" id="CP036262">
    <property type="protein sequence ID" value="QDS91600.1"/>
    <property type="molecule type" value="Genomic_DNA"/>
</dbReference>
<protein>
    <recommendedName>
        <fullName evidence="1">DUF4357 domain-containing protein</fullName>
    </recommendedName>
</protein>
<name>A0A517M9N2_9BACT</name>
<dbReference type="AlphaFoldDB" id="A0A517M9N2"/>
<reference evidence="2 3" key="1">
    <citation type="submission" date="2019-02" db="EMBL/GenBank/DDBJ databases">
        <title>Deep-cultivation of Planctomycetes and their phenomic and genomic characterization uncovers novel biology.</title>
        <authorList>
            <person name="Wiegand S."/>
            <person name="Jogler M."/>
            <person name="Boedeker C."/>
            <person name="Pinto D."/>
            <person name="Vollmers J."/>
            <person name="Rivas-Marin E."/>
            <person name="Kohn T."/>
            <person name="Peeters S.H."/>
            <person name="Heuer A."/>
            <person name="Rast P."/>
            <person name="Oberbeckmann S."/>
            <person name="Bunk B."/>
            <person name="Jeske O."/>
            <person name="Meyerdierks A."/>
            <person name="Storesund J.E."/>
            <person name="Kallscheuer N."/>
            <person name="Luecker S."/>
            <person name="Lage O.M."/>
            <person name="Pohl T."/>
            <person name="Merkel B.J."/>
            <person name="Hornburger P."/>
            <person name="Mueller R.-W."/>
            <person name="Bruemmer F."/>
            <person name="Labrenz M."/>
            <person name="Spormann A.M."/>
            <person name="Op den Camp H."/>
            <person name="Overmann J."/>
            <person name="Amann R."/>
            <person name="Jetten M.S.M."/>
            <person name="Mascher T."/>
            <person name="Medema M.H."/>
            <person name="Devos D.P."/>
            <person name="Kaster A.-K."/>
            <person name="Ovreas L."/>
            <person name="Rohde M."/>
            <person name="Galperin M.Y."/>
            <person name="Jogler C."/>
        </authorList>
    </citation>
    <scope>NUCLEOTIDE SEQUENCE [LARGE SCALE GENOMIC DNA]</scope>
    <source>
        <strain evidence="2 3">FF011L</strain>
    </source>
</reference>
<organism evidence="2 3">
    <name type="scientific">Roseimaritima multifibrata</name>
    <dbReference type="NCBI Taxonomy" id="1930274"/>
    <lineage>
        <taxon>Bacteria</taxon>
        <taxon>Pseudomonadati</taxon>
        <taxon>Planctomycetota</taxon>
        <taxon>Planctomycetia</taxon>
        <taxon>Pirellulales</taxon>
        <taxon>Pirellulaceae</taxon>
        <taxon>Roseimaritima</taxon>
    </lineage>
</organism>
<dbReference type="KEGG" id="rml:FF011L_03300"/>
<evidence type="ECO:0000313" key="2">
    <source>
        <dbReference type="EMBL" id="QDS91600.1"/>
    </source>
</evidence>
<feature type="domain" description="DUF4357" evidence="1">
    <location>
        <begin position="108"/>
        <end position="156"/>
    </location>
</feature>
<dbReference type="Pfam" id="PF14267">
    <property type="entry name" value="DUF4357"/>
    <property type="match status" value="1"/>
</dbReference>
<evidence type="ECO:0000259" key="1">
    <source>
        <dbReference type="Pfam" id="PF14267"/>
    </source>
</evidence>
<sequence>MGRAFWWLVRLGISTRTILAARRIPRQITRISDCWRSMCVRSVLRRTTLGGNRNWWYGRLTCFLRKVATVVVGESFSGQSSTASITFLPLPARDRLRYLATDGYRKLREQLIEERKLAEQPNGCLLEFTDDVVFSSPSAAAATVNAGNANGRTAWKVGGNSSKLRRLAPLTTASSNRLG</sequence>
<proteinExistence type="predicted"/>
<dbReference type="Proteomes" id="UP000320672">
    <property type="component" value="Chromosome"/>
</dbReference>
<dbReference type="InterPro" id="IPR025579">
    <property type="entry name" value="DUF4357"/>
</dbReference>
<gene>
    <name evidence="2" type="ORF">FF011L_03300</name>
</gene>
<evidence type="ECO:0000313" key="3">
    <source>
        <dbReference type="Proteomes" id="UP000320672"/>
    </source>
</evidence>
<accession>A0A517M9N2</accession>
<keyword evidence="3" id="KW-1185">Reference proteome</keyword>